<accession>A0ABS9MSE4</accession>
<organism evidence="2 3">
    <name type="scientific">Mesosutterella porci</name>
    <dbReference type="NCBI Taxonomy" id="2915351"/>
    <lineage>
        <taxon>Bacteria</taxon>
        <taxon>Pseudomonadati</taxon>
        <taxon>Pseudomonadota</taxon>
        <taxon>Betaproteobacteria</taxon>
        <taxon>Burkholderiales</taxon>
        <taxon>Sutterellaceae</taxon>
        <taxon>Mesosutterella</taxon>
    </lineage>
</organism>
<dbReference type="SUPFAM" id="SSF52540">
    <property type="entry name" value="P-loop containing nucleoside triphosphate hydrolases"/>
    <property type="match status" value="1"/>
</dbReference>
<gene>
    <name evidence="2" type="ORF">MAF45_08780</name>
</gene>
<protein>
    <submittedName>
        <fullName evidence="2">AAA family ATPase</fullName>
    </submittedName>
</protein>
<dbReference type="Pfam" id="PF01656">
    <property type="entry name" value="CbiA"/>
    <property type="match status" value="1"/>
</dbReference>
<dbReference type="RefSeq" id="WP_237979322.1">
    <property type="nucleotide sequence ID" value="NZ_JAKNCT010000010.1"/>
</dbReference>
<comment type="caution">
    <text evidence="2">The sequence shown here is derived from an EMBL/GenBank/DDBJ whole genome shotgun (WGS) entry which is preliminary data.</text>
</comment>
<reference evidence="2 3" key="1">
    <citation type="submission" date="2022-02" db="EMBL/GenBank/DDBJ databases">
        <title>Mesosutterella porci, a novel member of the family Sutterellaceae from pig feces.</title>
        <authorList>
            <person name="Wylensek D."/>
            <person name="Clavel T."/>
        </authorList>
    </citation>
    <scope>NUCLEOTIDE SEQUENCE [LARGE SCALE GENOMIC DNA]</scope>
    <source>
        <strain evidence="3">oilRF-744-wt-GAM-9</strain>
    </source>
</reference>
<dbReference type="Gene3D" id="3.40.50.300">
    <property type="entry name" value="P-loop containing nucleotide triphosphate hydrolases"/>
    <property type="match status" value="1"/>
</dbReference>
<dbReference type="PIRSF" id="PIRSF005647">
    <property type="entry name" value="CooC"/>
    <property type="match status" value="1"/>
</dbReference>
<feature type="domain" description="CobQ/CobB/MinD/ParA nucleotide binding" evidence="1">
    <location>
        <begin position="10"/>
        <end position="237"/>
    </location>
</feature>
<evidence type="ECO:0000259" key="1">
    <source>
        <dbReference type="Pfam" id="PF01656"/>
    </source>
</evidence>
<dbReference type="InterPro" id="IPR014433">
    <property type="entry name" value="CooC"/>
</dbReference>
<dbReference type="Proteomes" id="UP001297600">
    <property type="component" value="Unassembled WGS sequence"/>
</dbReference>
<evidence type="ECO:0000313" key="3">
    <source>
        <dbReference type="Proteomes" id="UP001297600"/>
    </source>
</evidence>
<proteinExistence type="predicted"/>
<dbReference type="InterPro" id="IPR050625">
    <property type="entry name" value="ParA/MinD_ATPase"/>
</dbReference>
<dbReference type="InterPro" id="IPR027417">
    <property type="entry name" value="P-loop_NTPase"/>
</dbReference>
<name>A0ABS9MSE4_9BURK</name>
<dbReference type="PANTHER" id="PTHR43384">
    <property type="entry name" value="SEPTUM SITE-DETERMINING PROTEIN MIND HOMOLOG, CHLOROPLASTIC-RELATED"/>
    <property type="match status" value="1"/>
</dbReference>
<evidence type="ECO:0000313" key="2">
    <source>
        <dbReference type="EMBL" id="MCG5031535.1"/>
    </source>
</evidence>
<keyword evidence="3" id="KW-1185">Reference proteome</keyword>
<sequence length="263" mass="28485">MAEKHIQGKIVAVCGKGGVGKTAFTTMLTRVLRDDPETGRLLVVDADPAMGLLYALGVDTSRSIGAVREKILEAAEKGTAGEKAEVAEQLDYLILNALQEAEGFSYLAMGHMNAKGCFCSVNDLLHDSLAQLVNQFDTILIDGEAGIEQINRQVTDHVNTLLLVTDSSFRGQQTVKTIEKLVADGYVPACERMGVVLNRIPGDESSNKDLKKVFNLPVYGFIPFDSEVEQFDRRGESLMKLPEGNAALRAVRATIAAVNASER</sequence>
<dbReference type="InterPro" id="IPR002586">
    <property type="entry name" value="CobQ/CobB/MinD/ParA_Nub-bd_dom"/>
</dbReference>
<dbReference type="PANTHER" id="PTHR43384:SF7">
    <property type="entry name" value="CARBON-MONOXIDE DEHYDROGENASE ACCESSORY PROTEIN"/>
    <property type="match status" value="1"/>
</dbReference>
<dbReference type="EMBL" id="JAKNCT010000010">
    <property type="protein sequence ID" value="MCG5031535.1"/>
    <property type="molecule type" value="Genomic_DNA"/>
</dbReference>